<protein>
    <submittedName>
        <fullName evidence="3">Uncharacterized protein</fullName>
    </submittedName>
</protein>
<evidence type="ECO:0000313" key="3">
    <source>
        <dbReference type="EMBL" id="MFC7193385.1"/>
    </source>
</evidence>
<reference evidence="3" key="1">
    <citation type="journal article" date="2014" name="Int. J. Syst. Evol. Microbiol.">
        <title>Complete genome sequence of Corynebacterium casei LMG S-19264T (=DSM 44701T), isolated from a smear-ripened cheese.</title>
        <authorList>
            <consortium name="US DOE Joint Genome Institute (JGI-PGF)"/>
            <person name="Walter F."/>
            <person name="Albersmeier A."/>
            <person name="Kalinowski J."/>
            <person name="Ruckert C."/>
        </authorList>
    </citation>
    <scope>NUCLEOTIDE SEQUENCE [LARGE SCALE GENOMIC DNA]</scope>
    <source>
        <strain evidence="3">NBRC 107106</strain>
    </source>
</reference>
<evidence type="ECO:0000313" key="4">
    <source>
        <dbReference type="Proteomes" id="UP001596417"/>
    </source>
</evidence>
<comment type="caution">
    <text evidence="3">The sequence shown here is derived from an EMBL/GenBank/DDBJ whole genome shotgun (WGS) entry which is preliminary data.</text>
</comment>
<evidence type="ECO:0000313" key="2">
    <source>
        <dbReference type="EMBL" id="MFC7193324.1"/>
    </source>
</evidence>
<proteinExistence type="predicted"/>
<sequence>MENTITSLFEAGPYNLTTTVTDDDTTVDSNESSDIPNGKSPPDDSEIDDFSLSN</sequence>
<feature type="region of interest" description="Disordered" evidence="1">
    <location>
        <begin position="15"/>
        <end position="54"/>
    </location>
</feature>
<dbReference type="Proteomes" id="UP001596417">
    <property type="component" value="Unassembled WGS sequence"/>
</dbReference>
<gene>
    <name evidence="2" type="ORF">ACFQL7_28385</name>
    <name evidence="3" type="ORF">ACFQL7_28710</name>
</gene>
<dbReference type="RefSeq" id="WP_248911017.1">
    <property type="nucleotide sequence ID" value="NZ_JALLPK010000005.1"/>
</dbReference>
<dbReference type="AlphaFoldDB" id="A0ABD5YVN8"/>
<dbReference type="EMBL" id="JBHTAX010000008">
    <property type="protein sequence ID" value="MFC7193324.1"/>
    <property type="molecule type" value="Genomic_DNA"/>
</dbReference>
<reference evidence="3" key="3">
    <citation type="submission" date="2024-09" db="EMBL/GenBank/DDBJ databases">
        <authorList>
            <person name="Sun Q."/>
        </authorList>
    </citation>
    <scope>NUCLEOTIDE SEQUENCE</scope>
    <source>
        <strain evidence="3">NBRC 107106</strain>
    </source>
</reference>
<feature type="compositionally biased region" description="Acidic residues" evidence="1">
    <location>
        <begin position="43"/>
        <end position="54"/>
    </location>
</feature>
<accession>A0ABD5YVN8</accession>
<dbReference type="EMBL" id="JBHTAX010000008">
    <property type="protein sequence ID" value="MFC7193385.1"/>
    <property type="molecule type" value="Genomic_DNA"/>
</dbReference>
<evidence type="ECO:0000256" key="1">
    <source>
        <dbReference type="SAM" id="MobiDB-lite"/>
    </source>
</evidence>
<reference evidence="4" key="2">
    <citation type="journal article" date="2019" name="Int. J. Syst. Evol. Microbiol.">
        <title>The Global Catalogue of Microorganisms (GCM) 10K type strain sequencing project: providing services to taxonomists for standard genome sequencing and annotation.</title>
        <authorList>
            <consortium name="The Broad Institute Genomics Platform"/>
            <consortium name="The Broad Institute Genome Sequencing Center for Infectious Disease"/>
            <person name="Wu L."/>
            <person name="Ma J."/>
        </authorList>
    </citation>
    <scope>NUCLEOTIDE SEQUENCE [LARGE SCALE GENOMIC DNA]</scope>
    <source>
        <strain evidence="4">RDMS1</strain>
    </source>
</reference>
<keyword evidence="4" id="KW-1185">Reference proteome</keyword>
<name>A0ABD5YVN8_9EURY</name>
<organism evidence="3 4">
    <name type="scientific">Halocatena marina</name>
    <dbReference type="NCBI Taxonomy" id="2934937"/>
    <lineage>
        <taxon>Archaea</taxon>
        <taxon>Methanobacteriati</taxon>
        <taxon>Methanobacteriota</taxon>
        <taxon>Stenosarchaea group</taxon>
        <taxon>Halobacteria</taxon>
        <taxon>Halobacteriales</taxon>
        <taxon>Natronomonadaceae</taxon>
        <taxon>Halocatena</taxon>
    </lineage>
</organism>